<dbReference type="AlphaFoldDB" id="A0A174BJE9"/>
<dbReference type="GeneID" id="93148056"/>
<protein>
    <submittedName>
        <fullName evidence="1">Uncharacterized protein</fullName>
    </submittedName>
</protein>
<reference evidence="2" key="3">
    <citation type="submission" date="2022-01" db="EMBL/GenBank/DDBJ databases">
        <title>Novel bile acid biosynthetic pathways are enriched in the microbiome of centenarians.</title>
        <authorList>
            <person name="Sato Y."/>
            <person name="Atarashi K."/>
            <person name="Plichta R.D."/>
            <person name="Arai Y."/>
            <person name="Sasajima S."/>
            <person name="Kearney M.S."/>
            <person name="Suda W."/>
            <person name="Takeshita K."/>
            <person name="Sasaki T."/>
            <person name="Okamoto S."/>
            <person name="Skelly N.A."/>
            <person name="Okamura Y."/>
            <person name="Vlamakis H."/>
            <person name="Li Y."/>
            <person name="Tanoue T."/>
            <person name="Takei H."/>
            <person name="Nittono H."/>
            <person name="Narushima S."/>
            <person name="Irie J."/>
            <person name="Itoh H."/>
            <person name="Moriya K."/>
            <person name="Sugiura Y."/>
            <person name="Suematsu M."/>
            <person name="Moritoki N."/>
            <person name="Shibata S."/>
            <person name="Littman R.D."/>
            <person name="Fischbach A.M."/>
            <person name="Uwamino Y."/>
            <person name="Inoue T."/>
            <person name="Honda A."/>
            <person name="Hattori M."/>
            <person name="Murai T."/>
            <person name="Xavier J.R."/>
            <person name="Hirose N."/>
            <person name="Honda K."/>
        </authorList>
    </citation>
    <scope>NUCLEOTIDE SEQUENCE</scope>
    <source>
        <strain evidence="2">CE91-St55</strain>
    </source>
</reference>
<evidence type="ECO:0000313" key="4">
    <source>
        <dbReference type="Proteomes" id="UP000095651"/>
    </source>
</evidence>
<dbReference type="Proteomes" id="UP001055091">
    <property type="component" value="Unassembled WGS sequence"/>
</dbReference>
<dbReference type="EMBL" id="QSON01000008">
    <property type="protein sequence ID" value="RGJ02142.1"/>
    <property type="molecule type" value="Genomic_DNA"/>
</dbReference>
<reference evidence="3 5" key="2">
    <citation type="submission" date="2018-08" db="EMBL/GenBank/DDBJ databases">
        <title>A genome reference for cultivated species of the human gut microbiota.</title>
        <authorList>
            <person name="Zou Y."/>
            <person name="Xue W."/>
            <person name="Luo G."/>
        </authorList>
    </citation>
    <scope>NUCLEOTIDE SEQUENCE [LARGE SCALE GENOMIC DNA]</scope>
    <source>
        <strain evidence="3 5">TM09-12</strain>
    </source>
</reference>
<dbReference type="EMBL" id="CYZE01000003">
    <property type="protein sequence ID" value="CUO00683.1"/>
    <property type="molecule type" value="Genomic_DNA"/>
</dbReference>
<evidence type="ECO:0000313" key="5">
    <source>
        <dbReference type="Proteomes" id="UP000263014"/>
    </source>
</evidence>
<reference evidence="1 4" key="1">
    <citation type="submission" date="2015-09" db="EMBL/GenBank/DDBJ databases">
        <authorList>
            <consortium name="Pathogen Informatics"/>
        </authorList>
    </citation>
    <scope>NUCLEOTIDE SEQUENCE [LARGE SCALE GENOMIC DNA]</scope>
    <source>
        <strain evidence="1 4">2789STDY5608850</strain>
    </source>
</reference>
<accession>A0A174BJE9</accession>
<dbReference type="RefSeq" id="WP_006775577.1">
    <property type="nucleotide sequence ID" value="NZ_BQNJ01000001.1"/>
</dbReference>
<evidence type="ECO:0000313" key="3">
    <source>
        <dbReference type="EMBL" id="RGJ02142.1"/>
    </source>
</evidence>
<gene>
    <name evidence="2" type="ORF">CE91St55_26500</name>
    <name evidence="3" type="ORF">DXD79_18335</name>
    <name evidence="1" type="ORF">ERS852407_01616</name>
</gene>
<sequence length="108" mass="12876">MRDYINRNIRIDGRLIPYPVYTSWEYFELHDGIEDVEDFVDSNPAIEELVTQILALKQSCFLLRHTTHSCQSLSDSLFSLKLKLIKELKEKYNYNFDDVWMENLIGRI</sequence>
<evidence type="ECO:0000313" key="1">
    <source>
        <dbReference type="EMBL" id="CUO00683.1"/>
    </source>
</evidence>
<name>A0A174BJE9_9FIRM</name>
<evidence type="ECO:0000313" key="2">
    <source>
        <dbReference type="EMBL" id="GKH00669.1"/>
    </source>
</evidence>
<dbReference type="Proteomes" id="UP000095651">
    <property type="component" value="Unassembled WGS sequence"/>
</dbReference>
<dbReference type="Proteomes" id="UP000263014">
    <property type="component" value="Unassembled WGS sequence"/>
</dbReference>
<organism evidence="1 4">
    <name type="scientific">Hungatella hathewayi</name>
    <dbReference type="NCBI Taxonomy" id="154046"/>
    <lineage>
        <taxon>Bacteria</taxon>
        <taxon>Bacillati</taxon>
        <taxon>Bacillota</taxon>
        <taxon>Clostridia</taxon>
        <taxon>Lachnospirales</taxon>
        <taxon>Lachnospiraceae</taxon>
        <taxon>Hungatella</taxon>
    </lineage>
</organism>
<dbReference type="EMBL" id="BQNJ01000001">
    <property type="protein sequence ID" value="GKH00669.1"/>
    <property type="molecule type" value="Genomic_DNA"/>
</dbReference>
<proteinExistence type="predicted"/>